<dbReference type="PRINTS" id="PR02062">
    <property type="entry name" value="CENTROSOME78"/>
</dbReference>
<dbReference type="FunFam" id="3.80.10.10:FF:000948">
    <property type="entry name" value="Centrosomal protein 78"/>
    <property type="match status" value="1"/>
</dbReference>
<evidence type="ECO:0000313" key="4">
    <source>
        <dbReference type="WBParaSite" id="maker-uti_cns_0009002-snap-gene-0.2-mRNA-1"/>
    </source>
</evidence>
<proteinExistence type="predicted"/>
<dbReference type="PANTHER" id="PTHR24110:SF3">
    <property type="entry name" value="CENTROSOMAL PROTEIN OF 78 KDA"/>
    <property type="match status" value="1"/>
</dbReference>
<reference evidence="4" key="1">
    <citation type="submission" date="2016-11" db="UniProtKB">
        <authorList>
            <consortium name="WormBaseParasite"/>
        </authorList>
    </citation>
    <scope>IDENTIFICATION</scope>
</reference>
<evidence type="ECO:0000256" key="2">
    <source>
        <dbReference type="SAM" id="MobiDB-lite"/>
    </source>
</evidence>
<feature type="compositionally biased region" description="Low complexity" evidence="2">
    <location>
        <begin position="862"/>
        <end position="873"/>
    </location>
</feature>
<keyword evidence="3" id="KW-1185">Reference proteome</keyword>
<feature type="coiled-coil region" evidence="1">
    <location>
        <begin position="519"/>
        <end position="553"/>
    </location>
</feature>
<dbReference type="GO" id="GO:0005813">
    <property type="term" value="C:centrosome"/>
    <property type="evidence" value="ECO:0007669"/>
    <property type="project" value="TreeGrafter"/>
</dbReference>
<dbReference type="InterPro" id="IPR001611">
    <property type="entry name" value="Leu-rich_rpt"/>
</dbReference>
<dbReference type="PANTHER" id="PTHR24110">
    <property type="entry name" value="CENTROSOMAL PROTEIN OF 78 KDA"/>
    <property type="match status" value="1"/>
</dbReference>
<dbReference type="Proteomes" id="UP000095280">
    <property type="component" value="Unplaced"/>
</dbReference>
<name>A0A1I8HZX1_9PLAT</name>
<feature type="region of interest" description="Disordered" evidence="2">
    <location>
        <begin position="618"/>
        <end position="696"/>
    </location>
</feature>
<protein>
    <submittedName>
        <fullName evidence="4">Centrosomal protein of 78 kDa</fullName>
    </submittedName>
</protein>
<dbReference type="GO" id="GO:0036064">
    <property type="term" value="C:ciliary basal body"/>
    <property type="evidence" value="ECO:0007669"/>
    <property type="project" value="TreeGrafter"/>
</dbReference>
<dbReference type="SUPFAM" id="SSF52047">
    <property type="entry name" value="RNI-like"/>
    <property type="match status" value="1"/>
</dbReference>
<dbReference type="WBParaSite" id="maker-uti_cns_0009002-snap-gene-0.2-mRNA-1">
    <property type="protein sequence ID" value="maker-uti_cns_0009002-snap-gene-0.2-mRNA-1"/>
    <property type="gene ID" value="maker-uti_cns_0009002-snap-gene-0.2"/>
</dbReference>
<organism evidence="3 4">
    <name type="scientific">Macrostomum lignano</name>
    <dbReference type="NCBI Taxonomy" id="282301"/>
    <lineage>
        <taxon>Eukaryota</taxon>
        <taxon>Metazoa</taxon>
        <taxon>Spiralia</taxon>
        <taxon>Lophotrochozoa</taxon>
        <taxon>Platyhelminthes</taxon>
        <taxon>Rhabditophora</taxon>
        <taxon>Macrostomorpha</taxon>
        <taxon>Macrostomida</taxon>
        <taxon>Macrostomidae</taxon>
        <taxon>Macrostomum</taxon>
    </lineage>
</organism>
<dbReference type="InterPro" id="IPR026212">
    <property type="entry name" value="Cep78"/>
</dbReference>
<feature type="compositionally biased region" description="Low complexity" evidence="2">
    <location>
        <begin position="803"/>
        <end position="818"/>
    </location>
</feature>
<feature type="compositionally biased region" description="Low complexity" evidence="2">
    <location>
        <begin position="662"/>
        <end position="672"/>
    </location>
</feature>
<dbReference type="AlphaFoldDB" id="A0A1I8HZX1"/>
<dbReference type="SMART" id="SM00368">
    <property type="entry name" value="LRR_RI"/>
    <property type="match status" value="4"/>
</dbReference>
<sequence length="873" mass="95483">FPMVIQSVVRRQQAAVDFSGYYDNLCALQSSAPLPSVKAHLAEGVIDINADRIRHADWAPVLSALRLNRSLEFVAFRSQYHHQQQQQQQRASRKQPAVCSKEISYRLCLSLRDCLSGTQALGCLELEGIRLRERDAAALGRGIAANSTLKSLSLESAKIGDVGVEHLCRALRHAGNVAFLNLSGNGLTWRAVDELGRLIGFQATSRHNEAWRDSLRYRRPNFDSMHGLRRIALNNNPLIDDQGAQVLADALKDDLWVKAIDLQGCGIGNAGAKSLLAVLKLNTTLVVLDLRRNHLIDKDLLHALTEQVIVNGDGKDSEFKWQKLEPVESSAQNGASAASFDLQGRRRRHQMPQTSRSVRPGRPAFRPAGVSRLRSRSAEPRGGEGYYGGSEAFWPTADGHRGGGASSGRRVGIPWRTAQRASRYKGYPSNHTPGKSHLEEKTSPMATPRTAADLDEPLRPRQQIVDEDDNFVDIDDEQSGDEEDATVVSPLVKEMEEAPPAPSAIKALKIELANQRRRLRRESACRQRADEEARRLRAENSALKRQLEQRIREAGRGGGASLLQDEELLESIETSFRRFHKFLDILRDAGLGRVVTAAGMDNLPSGLNLADRAVSTGAGPSAAAVESPGQRQQQQQQQRRRQPPRGRPAAKNPSPAARSKKPQQQQKRQQSRNADNLVDTNSAAVGADSLQFDDANGDEMYSRATRVKRDADQTYDRLRRHLQLARDQELLTGDQVLQDLGPSGQQPLLQPAAPSSAAAADSAVVAERQQHQPTADSGDAFQQRHQLQFNDFPDSDAEDEGAASRGPSAAAAAAAQSITPPPPPVLSPPSQQLEAEDAAQEFEEEIEEEDVGDTGRSGGGAYSYADSFDASSA</sequence>
<dbReference type="InterPro" id="IPR032675">
    <property type="entry name" value="LRR_dom_sf"/>
</dbReference>
<dbReference type="GO" id="GO:0044782">
    <property type="term" value="P:cilium organization"/>
    <property type="evidence" value="ECO:0007669"/>
    <property type="project" value="TreeGrafter"/>
</dbReference>
<evidence type="ECO:0000256" key="1">
    <source>
        <dbReference type="SAM" id="Coils"/>
    </source>
</evidence>
<feature type="compositionally biased region" description="Acidic residues" evidence="2">
    <location>
        <begin position="834"/>
        <end position="852"/>
    </location>
</feature>
<keyword evidence="1" id="KW-0175">Coiled coil</keyword>
<feature type="compositionally biased region" description="Low complexity" evidence="2">
    <location>
        <begin position="628"/>
        <end position="637"/>
    </location>
</feature>
<evidence type="ECO:0000313" key="3">
    <source>
        <dbReference type="Proteomes" id="UP000095280"/>
    </source>
</evidence>
<feature type="region of interest" description="Disordered" evidence="2">
    <location>
        <begin position="737"/>
        <end position="873"/>
    </location>
</feature>
<accession>A0A1I8HZX1</accession>
<dbReference type="Gene3D" id="3.80.10.10">
    <property type="entry name" value="Ribonuclease Inhibitor"/>
    <property type="match status" value="2"/>
</dbReference>
<feature type="region of interest" description="Disordered" evidence="2">
    <location>
        <begin position="325"/>
        <end position="453"/>
    </location>
</feature>
<feature type="compositionally biased region" description="Low complexity" evidence="2">
    <location>
        <begin position="737"/>
        <end position="766"/>
    </location>
</feature>
<dbReference type="Pfam" id="PF13516">
    <property type="entry name" value="LRR_6"/>
    <property type="match status" value="2"/>
</dbReference>